<dbReference type="EMBL" id="AJYC02000053">
    <property type="protein sequence ID" value="EKT81602.1"/>
    <property type="molecule type" value="Genomic_DNA"/>
</dbReference>
<organism evidence="1 2">
    <name type="scientific">Rhodococcus opacus M213</name>
    <dbReference type="NCBI Taxonomy" id="1129896"/>
    <lineage>
        <taxon>Bacteria</taxon>
        <taxon>Bacillati</taxon>
        <taxon>Actinomycetota</taxon>
        <taxon>Actinomycetes</taxon>
        <taxon>Mycobacteriales</taxon>
        <taxon>Nocardiaceae</taxon>
        <taxon>Rhodococcus</taxon>
    </lineage>
</organism>
<dbReference type="InterPro" id="IPR005372">
    <property type="entry name" value="UPF0182"/>
</dbReference>
<name>K8XTY0_RHOOP</name>
<proteinExistence type="predicted"/>
<dbReference type="AlphaFoldDB" id="K8XTY0"/>
<sequence length="31" mass="3865">MQPDETISDDLRAHFRYPEDLFRMQRERLAK</sequence>
<dbReference type="GO" id="GO:0016020">
    <property type="term" value="C:membrane"/>
    <property type="evidence" value="ECO:0007669"/>
    <property type="project" value="InterPro"/>
</dbReference>
<evidence type="ECO:0000313" key="2">
    <source>
        <dbReference type="Proteomes" id="UP000005951"/>
    </source>
</evidence>
<comment type="caution">
    <text evidence="1">The sequence shown here is derived from an EMBL/GenBank/DDBJ whole genome shotgun (WGS) entry which is preliminary data.</text>
</comment>
<gene>
    <name evidence="1" type="ORF">WSS_A16361</name>
</gene>
<dbReference type="Proteomes" id="UP000005951">
    <property type="component" value="Unassembled WGS sequence"/>
</dbReference>
<dbReference type="Pfam" id="PF03699">
    <property type="entry name" value="UPF0182"/>
    <property type="match status" value="1"/>
</dbReference>
<protein>
    <submittedName>
        <fullName evidence="1">Uncharacterized protein</fullName>
    </submittedName>
</protein>
<evidence type="ECO:0000313" key="1">
    <source>
        <dbReference type="EMBL" id="EKT81602.1"/>
    </source>
</evidence>
<accession>K8XTY0</accession>
<reference evidence="1 2" key="1">
    <citation type="journal article" date="2013" name="Genome Announc.">
        <title>Draft Genome Sequence of Rhodococcus opacus Strain M213 Shows a Diverse Catabolic Potential.</title>
        <authorList>
            <person name="Pathak A."/>
            <person name="Green S.J."/>
            <person name="Ogram A."/>
            <person name="Chauhan A."/>
        </authorList>
    </citation>
    <scope>NUCLEOTIDE SEQUENCE [LARGE SCALE GENOMIC DNA]</scope>
    <source>
        <strain evidence="1 2">M213</strain>
    </source>
</reference>